<protein>
    <submittedName>
        <fullName evidence="1">Uncharacterized protein</fullName>
    </submittedName>
</protein>
<accession>A0A5D2ZGV2</accession>
<dbReference type="AlphaFoldDB" id="A0A5D2ZGV2"/>
<keyword evidence="2" id="KW-1185">Reference proteome</keyword>
<gene>
    <name evidence="1" type="ORF">E1A91_A05G382200v1</name>
</gene>
<reference evidence="1 2" key="1">
    <citation type="submission" date="2019-07" db="EMBL/GenBank/DDBJ databases">
        <title>WGS assembly of Gossypium mustelinum.</title>
        <authorList>
            <person name="Chen Z.J."/>
            <person name="Sreedasyam A."/>
            <person name="Ando A."/>
            <person name="Song Q."/>
            <person name="De L."/>
            <person name="Hulse-Kemp A."/>
            <person name="Ding M."/>
            <person name="Ye W."/>
            <person name="Kirkbride R."/>
            <person name="Jenkins J."/>
            <person name="Plott C."/>
            <person name="Lovell J."/>
            <person name="Lin Y.-M."/>
            <person name="Vaughn R."/>
            <person name="Liu B."/>
            <person name="Li W."/>
            <person name="Simpson S."/>
            <person name="Scheffler B."/>
            <person name="Saski C."/>
            <person name="Grover C."/>
            <person name="Hu G."/>
            <person name="Conover J."/>
            <person name="Carlson J."/>
            <person name="Shu S."/>
            <person name="Boston L."/>
            <person name="Williams M."/>
            <person name="Peterson D."/>
            <person name="Mcgee K."/>
            <person name="Jones D."/>
            <person name="Wendel J."/>
            <person name="Stelly D."/>
            <person name="Grimwood J."/>
            <person name="Schmutz J."/>
        </authorList>
    </citation>
    <scope>NUCLEOTIDE SEQUENCE [LARGE SCALE GENOMIC DNA]</scope>
    <source>
        <strain evidence="1">1408120.09</strain>
    </source>
</reference>
<name>A0A5D2ZGV2_GOSMU</name>
<evidence type="ECO:0000313" key="1">
    <source>
        <dbReference type="EMBL" id="TYJ37524.1"/>
    </source>
</evidence>
<organism evidence="1 2">
    <name type="scientific">Gossypium mustelinum</name>
    <name type="common">Cotton</name>
    <name type="synonym">Gossypium caicoense</name>
    <dbReference type="NCBI Taxonomy" id="34275"/>
    <lineage>
        <taxon>Eukaryota</taxon>
        <taxon>Viridiplantae</taxon>
        <taxon>Streptophyta</taxon>
        <taxon>Embryophyta</taxon>
        <taxon>Tracheophyta</taxon>
        <taxon>Spermatophyta</taxon>
        <taxon>Magnoliopsida</taxon>
        <taxon>eudicotyledons</taxon>
        <taxon>Gunneridae</taxon>
        <taxon>Pentapetalae</taxon>
        <taxon>rosids</taxon>
        <taxon>malvids</taxon>
        <taxon>Malvales</taxon>
        <taxon>Malvaceae</taxon>
        <taxon>Malvoideae</taxon>
        <taxon>Gossypium</taxon>
    </lineage>
</organism>
<evidence type="ECO:0000313" key="2">
    <source>
        <dbReference type="Proteomes" id="UP000323597"/>
    </source>
</evidence>
<sequence>MRSNAQGPKTKLFPASKRNISMRTKALSFLFPFSSDATSIRDPTVHGHRRHGHDSGMATWGSRGRADVESSARVGGATYGAWKLTWLQWLKHLELRFSAWVVFFNLGLIELGLRVGIWDWACVVFGLGKIWALHMLCITNL</sequence>
<proteinExistence type="predicted"/>
<dbReference type="EMBL" id="CM017640">
    <property type="protein sequence ID" value="TYJ37524.1"/>
    <property type="molecule type" value="Genomic_DNA"/>
</dbReference>
<dbReference type="Proteomes" id="UP000323597">
    <property type="component" value="Chromosome A05"/>
</dbReference>